<gene>
    <name evidence="3" type="ORF">C5Q98_00235</name>
</gene>
<sequence length="569" mass="63393">MKKIKSLKKLLASSLAIVLSLGLVACNQSGGDSKKTDGTKDQSTDSSESNTDEIYEVDWYNADGTADDWTDPIALKLTEKTGVKLNTTVPISQSDESVALMIAEQNYPDMLLAKGDTGALIEAGALIDLAPLIEEHAPNIKKMYGDQLDRLRFSKDDPAIYELTSAAAGPNTPLDTSGSALMQFQVLEANDYKIPEDLAEFEKMIKDFLAENPKTPEGENYIGLSISVADWQWLITLGNPAGFIAEAHQDNGQWIVDENNKAYYKFLSPKIKEYMRWLNRMYQEGILDPQFATKTHEDYVAKIASGRVLALTDQFWDFQDATNILEVDKKYSQTYAPLPLNMEKGQKNATLLYPGINGYGISISKTAEDPVKLIKFLDYIASDEGQVLVQWGIEGEYWEYDENGKRVVTEKHKEMAETDPDYGKKTGIGRHNYPFPAQPNTYLDETGNPVIMSSKEKFIEDYNEAEKAAVKAWGVETIPEIFPQPDEFEIPDYPPLWTLNLPTDVTAIVNQLDEVAWADLVAMILDSPDNFDANYDAMLKKFEQIGVEEAGEMVSEILADKIAAAQAGN</sequence>
<dbReference type="PANTHER" id="PTHR43649">
    <property type="entry name" value="ARABINOSE-BINDING PROTEIN-RELATED"/>
    <property type="match status" value="1"/>
</dbReference>
<protein>
    <submittedName>
        <fullName evidence="3">Sugar ABC transporter substrate-binding protein</fullName>
    </submittedName>
</protein>
<reference evidence="4" key="1">
    <citation type="submission" date="2018-02" db="EMBL/GenBank/DDBJ databases">
        <authorList>
            <person name="Holder M.E."/>
            <person name="Ajami N.J."/>
            <person name="Petrosino J.F."/>
        </authorList>
    </citation>
    <scope>NUCLEOTIDE SEQUENCE [LARGE SCALE GENOMIC DNA]</scope>
    <source>
        <strain evidence="4">CCUG 47711</strain>
    </source>
</reference>
<feature type="signal peptide" evidence="2">
    <location>
        <begin position="1"/>
        <end position="25"/>
    </location>
</feature>
<dbReference type="RefSeq" id="WP_106011739.1">
    <property type="nucleotide sequence ID" value="NZ_CP027226.1"/>
</dbReference>
<evidence type="ECO:0000256" key="2">
    <source>
        <dbReference type="SAM" id="SignalP"/>
    </source>
</evidence>
<dbReference type="OrthoDB" id="3235892at2"/>
<evidence type="ECO:0000313" key="4">
    <source>
        <dbReference type="Proteomes" id="UP000237947"/>
    </source>
</evidence>
<dbReference type="PROSITE" id="PS51257">
    <property type="entry name" value="PROKAR_LIPOPROTEIN"/>
    <property type="match status" value="1"/>
</dbReference>
<dbReference type="Proteomes" id="UP000237947">
    <property type="component" value="Chromosome"/>
</dbReference>
<keyword evidence="2" id="KW-0732">Signal</keyword>
<dbReference type="EMBL" id="CP027226">
    <property type="protein sequence ID" value="AVM41751.1"/>
    <property type="molecule type" value="Genomic_DNA"/>
</dbReference>
<feature type="compositionally biased region" description="Basic and acidic residues" evidence="1">
    <location>
        <begin position="32"/>
        <end position="43"/>
    </location>
</feature>
<dbReference type="Gene3D" id="3.40.190.10">
    <property type="entry name" value="Periplasmic binding protein-like II"/>
    <property type="match status" value="2"/>
</dbReference>
<evidence type="ECO:0000256" key="1">
    <source>
        <dbReference type="SAM" id="MobiDB-lite"/>
    </source>
</evidence>
<dbReference type="KEGG" id="fsa:C5Q98_00235"/>
<feature type="region of interest" description="Disordered" evidence="1">
    <location>
        <begin position="29"/>
        <end position="52"/>
    </location>
</feature>
<dbReference type="InterPro" id="IPR006059">
    <property type="entry name" value="SBP"/>
</dbReference>
<name>A0A2S0KL57_9FIRM</name>
<feature type="chain" id="PRO_5038618690" evidence="2">
    <location>
        <begin position="26"/>
        <end position="569"/>
    </location>
</feature>
<dbReference type="PANTHER" id="PTHR43649:SF12">
    <property type="entry name" value="DIACETYLCHITOBIOSE BINDING PROTEIN DASA"/>
    <property type="match status" value="1"/>
</dbReference>
<proteinExistence type="predicted"/>
<dbReference type="Pfam" id="PF01547">
    <property type="entry name" value="SBP_bac_1"/>
    <property type="match status" value="1"/>
</dbReference>
<accession>A0A2S0KL57</accession>
<evidence type="ECO:0000313" key="3">
    <source>
        <dbReference type="EMBL" id="AVM41751.1"/>
    </source>
</evidence>
<dbReference type="InterPro" id="IPR050490">
    <property type="entry name" value="Bact_solute-bd_prot1"/>
</dbReference>
<dbReference type="SUPFAM" id="SSF53850">
    <property type="entry name" value="Periplasmic binding protein-like II"/>
    <property type="match status" value="1"/>
</dbReference>
<organism evidence="3 4">
    <name type="scientific">Fastidiosipila sanguinis</name>
    <dbReference type="NCBI Taxonomy" id="236753"/>
    <lineage>
        <taxon>Bacteria</taxon>
        <taxon>Bacillati</taxon>
        <taxon>Bacillota</taxon>
        <taxon>Clostridia</taxon>
        <taxon>Eubacteriales</taxon>
        <taxon>Oscillospiraceae</taxon>
        <taxon>Fastidiosipila</taxon>
    </lineage>
</organism>
<keyword evidence="4" id="KW-1185">Reference proteome</keyword>
<dbReference type="AlphaFoldDB" id="A0A2S0KL57"/>